<dbReference type="PANTHER" id="PTHR33166">
    <property type="entry name" value="GAG_P30 DOMAIN-CONTAINING PROTEIN"/>
    <property type="match status" value="1"/>
</dbReference>
<evidence type="ECO:0000313" key="3">
    <source>
        <dbReference type="Proteomes" id="UP000694915"/>
    </source>
</evidence>
<proteinExistence type="predicted"/>
<dbReference type="Proteomes" id="UP000694915">
    <property type="component" value="Chromosome 14"/>
</dbReference>
<reference evidence="4" key="1">
    <citation type="submission" date="2025-08" db="UniProtKB">
        <authorList>
            <consortium name="RefSeq"/>
        </authorList>
    </citation>
    <scope>IDENTIFICATION</scope>
</reference>
<dbReference type="RefSeq" id="XP_026643654.1">
    <property type="nucleotide sequence ID" value="XM_026787853.1"/>
</dbReference>
<evidence type="ECO:0000313" key="4">
    <source>
        <dbReference type="RefSeq" id="XP_026643654.1"/>
    </source>
</evidence>
<feature type="domain" description="Core shell protein Gag P30" evidence="2">
    <location>
        <begin position="176"/>
        <end position="289"/>
    </location>
</feature>
<protein>
    <submittedName>
        <fullName evidence="4">Uncharacterized protein LOC101989031</fullName>
    </submittedName>
</protein>
<sequence>MVCFSSLDAPLLPADLKNRLFGVDEMALRSVATNGLGLPTRESVPLPTSGLRGPKSELEPRHCRRVPRRPLQGTHRVLSGPLGGWVGDPATLGPESYHSWVRATASWSAPGPPPGSPAPRARPLRAAAYPTPPTQRAILQFCGSSVLAEPEKPLGANRSLHQHHWGGIGDIAALHSQLLQILLTAEEKQRVFLEARKNVLGADGRPTQLPNEIEDAFPLTRPNWDFNTPAGRERLRLYRQILLAGLQGASRRPTNLAKVRAIIQGPEETPAGFLERLLEGYRMYTPFDPWQQISRLI</sequence>
<dbReference type="InterPro" id="IPR050462">
    <property type="entry name" value="Retroviral_Gag-Pol_poly"/>
</dbReference>
<dbReference type="Pfam" id="PF02093">
    <property type="entry name" value="Gag_p30"/>
    <property type="match status" value="1"/>
</dbReference>
<accession>A0ABM1UNU2</accession>
<feature type="region of interest" description="Disordered" evidence="1">
    <location>
        <begin position="39"/>
        <end position="59"/>
    </location>
</feature>
<dbReference type="InterPro" id="IPR003036">
    <property type="entry name" value="Gag_P30"/>
</dbReference>
<name>A0ABM1UNU2_MICOH</name>
<gene>
    <name evidence="4" type="primary">LOC101989031</name>
</gene>
<dbReference type="SUPFAM" id="SSF47943">
    <property type="entry name" value="Retrovirus capsid protein, N-terminal core domain"/>
    <property type="match status" value="1"/>
</dbReference>
<organism evidence="3 4">
    <name type="scientific">Microtus ochrogaster</name>
    <name type="common">Prairie vole</name>
    <dbReference type="NCBI Taxonomy" id="79684"/>
    <lineage>
        <taxon>Eukaryota</taxon>
        <taxon>Metazoa</taxon>
        <taxon>Chordata</taxon>
        <taxon>Craniata</taxon>
        <taxon>Vertebrata</taxon>
        <taxon>Euteleostomi</taxon>
        <taxon>Mammalia</taxon>
        <taxon>Eutheria</taxon>
        <taxon>Euarchontoglires</taxon>
        <taxon>Glires</taxon>
        <taxon>Rodentia</taxon>
        <taxon>Myomorpha</taxon>
        <taxon>Muroidea</taxon>
        <taxon>Cricetidae</taxon>
        <taxon>Arvicolinae</taxon>
        <taxon>Microtus</taxon>
    </lineage>
</organism>
<dbReference type="GeneID" id="101989031"/>
<evidence type="ECO:0000256" key="1">
    <source>
        <dbReference type="SAM" id="MobiDB-lite"/>
    </source>
</evidence>
<keyword evidence="3" id="KW-1185">Reference proteome</keyword>
<dbReference type="Gene3D" id="1.10.375.10">
    <property type="entry name" value="Human Immunodeficiency Virus Type 1 Capsid Protein"/>
    <property type="match status" value="1"/>
</dbReference>
<dbReference type="InterPro" id="IPR008919">
    <property type="entry name" value="Retrov_capsid_N"/>
</dbReference>
<evidence type="ECO:0000259" key="2">
    <source>
        <dbReference type="Pfam" id="PF02093"/>
    </source>
</evidence>